<dbReference type="Pfam" id="PF16199">
    <property type="entry name" value="Radical_SAM_C"/>
    <property type="match status" value="1"/>
</dbReference>
<dbReference type="Proteomes" id="UP000319809">
    <property type="component" value="Chromosome"/>
</dbReference>
<dbReference type="AlphaFoldDB" id="A0A4Y5YC71"/>
<keyword evidence="5" id="KW-0408">Iron</keyword>
<sequence length="322" mass="35943">MGLDDYVNTFGAHCKRLYGQRIKKLTIDAQFTCPNRDGTLGVGGCTFCNVASFSGQQDSVQPIAMQLSEGKIRANSSKKQTIPIDVAPTPIAKYIAYFQAYTSTYDEYKVLKRKYDQALEDADIVGLHIGTRPDCVPNEVLDLLVEYQQRGIEVWLELGLQTSNDHTLKRINRGHQLAEYRQTVKNARARGIKVCTHLILGLPGETSVDYFNSLQTVLGIGVDGLKLHPLHIVDGSIMAKQWRYNPMPLMSLEEYASEAAKLIRHTPKEIIFHRVTAYAKKPMLLAPDWCAFRWDGLVAIVNELRDFGGQGSALALSQSKIA</sequence>
<dbReference type="InterPro" id="IPR005911">
    <property type="entry name" value="YhcC-like"/>
</dbReference>
<dbReference type="SFLD" id="SFLDS00029">
    <property type="entry name" value="Radical_SAM"/>
    <property type="match status" value="1"/>
</dbReference>
<dbReference type="KEGG" id="spol:FH971_05030"/>
<keyword evidence="3" id="KW-0949">S-adenosyl-L-methionine</keyword>
<keyword evidence="4" id="KW-0479">Metal-binding</keyword>
<evidence type="ECO:0000256" key="2">
    <source>
        <dbReference type="ARBA" id="ARBA00022485"/>
    </source>
</evidence>
<dbReference type="GO" id="GO:0003824">
    <property type="term" value="F:catalytic activity"/>
    <property type="evidence" value="ECO:0007669"/>
    <property type="project" value="InterPro"/>
</dbReference>
<dbReference type="PROSITE" id="PS51918">
    <property type="entry name" value="RADICAL_SAM"/>
    <property type="match status" value="1"/>
</dbReference>
<dbReference type="Pfam" id="PF04055">
    <property type="entry name" value="Radical_SAM"/>
    <property type="match status" value="1"/>
</dbReference>
<evidence type="ECO:0000313" key="8">
    <source>
        <dbReference type="EMBL" id="QDE30390.1"/>
    </source>
</evidence>
<dbReference type="GO" id="GO:0051539">
    <property type="term" value="F:4 iron, 4 sulfur cluster binding"/>
    <property type="evidence" value="ECO:0007669"/>
    <property type="project" value="UniProtKB-KW"/>
</dbReference>
<gene>
    <name evidence="8" type="ORF">FH971_05030</name>
</gene>
<keyword evidence="6" id="KW-0411">Iron-sulfur</keyword>
<dbReference type="PANTHER" id="PTHR11135">
    <property type="entry name" value="HISTONE ACETYLTRANSFERASE-RELATED"/>
    <property type="match status" value="1"/>
</dbReference>
<reference evidence="8 9" key="1">
    <citation type="submission" date="2019-06" db="EMBL/GenBank/DDBJ databases">
        <title>The genome of Shewanella sp. SM1901.</title>
        <authorList>
            <person name="Cha Q."/>
        </authorList>
    </citation>
    <scope>NUCLEOTIDE SEQUENCE [LARGE SCALE GENOMIC DNA]</scope>
    <source>
        <strain evidence="8 9">SM1901</strain>
    </source>
</reference>
<evidence type="ECO:0000256" key="6">
    <source>
        <dbReference type="ARBA" id="ARBA00023014"/>
    </source>
</evidence>
<dbReference type="InterPro" id="IPR023404">
    <property type="entry name" value="rSAM_horseshoe"/>
</dbReference>
<dbReference type="EMBL" id="CP041036">
    <property type="protein sequence ID" value="QDE30390.1"/>
    <property type="molecule type" value="Genomic_DNA"/>
</dbReference>
<name>A0A4Y5YC71_9GAMM</name>
<evidence type="ECO:0000256" key="4">
    <source>
        <dbReference type="ARBA" id="ARBA00022723"/>
    </source>
</evidence>
<dbReference type="RefSeq" id="WP_140233583.1">
    <property type="nucleotide sequence ID" value="NZ_CP041036.1"/>
</dbReference>
<evidence type="ECO:0000256" key="3">
    <source>
        <dbReference type="ARBA" id="ARBA00022691"/>
    </source>
</evidence>
<proteinExistence type="predicted"/>
<dbReference type="InterPro" id="IPR039661">
    <property type="entry name" value="ELP3"/>
</dbReference>
<dbReference type="SFLD" id="SFLDG01091">
    <property type="entry name" value="uncharacterized_CHP01210-like"/>
    <property type="match status" value="1"/>
</dbReference>
<dbReference type="InterPro" id="IPR006638">
    <property type="entry name" value="Elp3/MiaA/NifB-like_rSAM"/>
</dbReference>
<evidence type="ECO:0000313" key="9">
    <source>
        <dbReference type="Proteomes" id="UP000319809"/>
    </source>
</evidence>
<dbReference type="PANTHER" id="PTHR11135:SF1">
    <property type="entry name" value="PROTEIN YHCC"/>
    <property type="match status" value="1"/>
</dbReference>
<dbReference type="Gene3D" id="3.80.30.20">
    <property type="entry name" value="tm_1862 like domain"/>
    <property type="match status" value="1"/>
</dbReference>
<evidence type="ECO:0000259" key="7">
    <source>
        <dbReference type="PROSITE" id="PS51918"/>
    </source>
</evidence>
<evidence type="ECO:0000256" key="1">
    <source>
        <dbReference type="ARBA" id="ARBA00001966"/>
    </source>
</evidence>
<dbReference type="InterPro" id="IPR032432">
    <property type="entry name" value="Radical_SAM_C"/>
</dbReference>
<dbReference type="InterPro" id="IPR007197">
    <property type="entry name" value="rSAM"/>
</dbReference>
<dbReference type="InterPro" id="IPR058240">
    <property type="entry name" value="rSAM_sf"/>
</dbReference>
<feature type="domain" description="Radical SAM core" evidence="7">
    <location>
        <begin position="17"/>
        <end position="274"/>
    </location>
</feature>
<organism evidence="8 9">
    <name type="scientific">Shewanella polaris</name>
    <dbReference type="NCBI Taxonomy" id="2588449"/>
    <lineage>
        <taxon>Bacteria</taxon>
        <taxon>Pseudomonadati</taxon>
        <taxon>Pseudomonadota</taxon>
        <taxon>Gammaproteobacteria</taxon>
        <taxon>Alteromonadales</taxon>
        <taxon>Shewanellaceae</taxon>
        <taxon>Shewanella</taxon>
    </lineage>
</organism>
<comment type="cofactor">
    <cofactor evidence="1">
        <name>[4Fe-4S] cluster</name>
        <dbReference type="ChEBI" id="CHEBI:49883"/>
    </cofactor>
</comment>
<keyword evidence="2" id="KW-0004">4Fe-4S</keyword>
<dbReference type="SMART" id="SM00729">
    <property type="entry name" value="Elp3"/>
    <property type="match status" value="1"/>
</dbReference>
<protein>
    <submittedName>
        <fullName evidence="8">TIGR01212 family radical SAM protein</fullName>
    </submittedName>
</protein>
<keyword evidence="9" id="KW-1185">Reference proteome</keyword>
<dbReference type="GO" id="GO:0046872">
    <property type="term" value="F:metal ion binding"/>
    <property type="evidence" value="ECO:0007669"/>
    <property type="project" value="UniProtKB-KW"/>
</dbReference>
<evidence type="ECO:0000256" key="5">
    <source>
        <dbReference type="ARBA" id="ARBA00023004"/>
    </source>
</evidence>
<dbReference type="NCBIfam" id="TIGR01212">
    <property type="entry name" value="TIGR01212 family radical SAM protein"/>
    <property type="match status" value="1"/>
</dbReference>
<accession>A0A4Y5YC71</accession>
<dbReference type="SUPFAM" id="SSF102114">
    <property type="entry name" value="Radical SAM enzymes"/>
    <property type="match status" value="1"/>
</dbReference>
<dbReference type="SFLD" id="SFLDG01086">
    <property type="entry name" value="elongater_protein-like"/>
    <property type="match status" value="1"/>
</dbReference>